<sequence length="433" mass="47099">MSDALRRNSGTQRLLPNEYSRQLQAICGGHALWAPRRVENGGGSLGDAGYISQGSFYKEFNVYEDPPSSTTPLARPTVGVYMNEQFNMPIMQSSQESRVELRLKGSSDVVPLPLAVAPLSVEPSVVLQREKLAFLVPPMPARRDSLNRERRDEFCDWLSVNRHKIREDTILVTQAVRSSGWVGGVVTGKRTEVTGDVTADVAGVARMSVGASTALETVQMARIQGPDDWTPGAGANYTLIINFTMARSRMERLMHRLKVQISDLGRSDSPTPAKAAGPSAAPNRQSKAGGDVQTGSQLENLPVDALSLFDEPLSMAPESATRLSDWDNAPAHSASTSDDENDLTLLKVILDEVLDDNDDVDVAIADSSIITEFYEHQHAFRSGSHESSPTYLMDPVVTKRTIVSGSSTGPRIETIAFVESIQLKADSKQLTTD</sequence>
<dbReference type="InParanoid" id="A0A165PTQ2"/>
<feature type="region of interest" description="Disordered" evidence="1">
    <location>
        <begin position="319"/>
        <end position="338"/>
    </location>
</feature>
<proteinExistence type="predicted"/>
<accession>A0A165PTQ2</accession>
<organism evidence="2 3">
    <name type="scientific">Exidia glandulosa HHB12029</name>
    <dbReference type="NCBI Taxonomy" id="1314781"/>
    <lineage>
        <taxon>Eukaryota</taxon>
        <taxon>Fungi</taxon>
        <taxon>Dikarya</taxon>
        <taxon>Basidiomycota</taxon>
        <taxon>Agaricomycotina</taxon>
        <taxon>Agaricomycetes</taxon>
        <taxon>Auriculariales</taxon>
        <taxon>Exidiaceae</taxon>
        <taxon>Exidia</taxon>
    </lineage>
</organism>
<dbReference type="OrthoDB" id="3222453at2759"/>
<dbReference type="Proteomes" id="UP000077266">
    <property type="component" value="Unassembled WGS sequence"/>
</dbReference>
<feature type="region of interest" description="Disordered" evidence="1">
    <location>
        <begin position="263"/>
        <end position="296"/>
    </location>
</feature>
<protein>
    <submittedName>
        <fullName evidence="2">Uncharacterized protein</fullName>
    </submittedName>
</protein>
<evidence type="ECO:0000313" key="2">
    <source>
        <dbReference type="EMBL" id="KZW02655.1"/>
    </source>
</evidence>
<name>A0A165PTQ2_EXIGL</name>
<keyword evidence="3" id="KW-1185">Reference proteome</keyword>
<gene>
    <name evidence="2" type="ORF">EXIGLDRAFT_732904</name>
</gene>
<evidence type="ECO:0000313" key="3">
    <source>
        <dbReference type="Proteomes" id="UP000077266"/>
    </source>
</evidence>
<reference evidence="2 3" key="1">
    <citation type="journal article" date="2016" name="Mol. Biol. Evol.">
        <title>Comparative Genomics of Early-Diverging Mushroom-Forming Fungi Provides Insights into the Origins of Lignocellulose Decay Capabilities.</title>
        <authorList>
            <person name="Nagy L.G."/>
            <person name="Riley R."/>
            <person name="Tritt A."/>
            <person name="Adam C."/>
            <person name="Daum C."/>
            <person name="Floudas D."/>
            <person name="Sun H."/>
            <person name="Yadav J.S."/>
            <person name="Pangilinan J."/>
            <person name="Larsson K.H."/>
            <person name="Matsuura K."/>
            <person name="Barry K."/>
            <person name="Labutti K."/>
            <person name="Kuo R."/>
            <person name="Ohm R.A."/>
            <person name="Bhattacharya S.S."/>
            <person name="Shirouzu T."/>
            <person name="Yoshinaga Y."/>
            <person name="Martin F.M."/>
            <person name="Grigoriev I.V."/>
            <person name="Hibbett D.S."/>
        </authorList>
    </citation>
    <scope>NUCLEOTIDE SEQUENCE [LARGE SCALE GENOMIC DNA]</scope>
    <source>
        <strain evidence="2 3">HHB12029</strain>
    </source>
</reference>
<evidence type="ECO:0000256" key="1">
    <source>
        <dbReference type="SAM" id="MobiDB-lite"/>
    </source>
</evidence>
<dbReference type="EMBL" id="KV425887">
    <property type="protein sequence ID" value="KZW02655.1"/>
    <property type="molecule type" value="Genomic_DNA"/>
</dbReference>
<dbReference type="AlphaFoldDB" id="A0A165PTQ2"/>